<dbReference type="InterPro" id="IPR008348">
    <property type="entry name" value="TrpV4"/>
</dbReference>
<keyword evidence="14" id="KW-0445">Lipid transport</keyword>
<feature type="region of interest" description="Disordered" evidence="21">
    <location>
        <begin position="265"/>
        <end position="284"/>
    </location>
</feature>
<dbReference type="InterPro" id="IPR036497">
    <property type="entry name" value="GLTP_sf"/>
</dbReference>
<dbReference type="EMBL" id="JAUCMX010000021">
    <property type="protein sequence ID" value="KAK3514330.1"/>
    <property type="molecule type" value="Genomic_DNA"/>
</dbReference>
<dbReference type="GO" id="GO:0007231">
    <property type="term" value="P:osmosensory signaling pathway"/>
    <property type="evidence" value="ECO:0007669"/>
    <property type="project" value="TreeGrafter"/>
</dbReference>
<keyword evidence="15" id="KW-0406">Ion transport</keyword>
<dbReference type="PROSITE" id="PS50297">
    <property type="entry name" value="ANK_REP_REGION"/>
    <property type="match status" value="1"/>
</dbReference>
<dbReference type="GO" id="GO:0098703">
    <property type="term" value="P:calcium ion import across plasma membrane"/>
    <property type="evidence" value="ECO:0007669"/>
    <property type="project" value="TreeGrafter"/>
</dbReference>
<feature type="transmembrane region" description="Helical" evidence="22">
    <location>
        <begin position="935"/>
        <end position="961"/>
    </location>
</feature>
<evidence type="ECO:0000256" key="4">
    <source>
        <dbReference type="ARBA" id="ARBA00022448"/>
    </source>
</evidence>
<keyword evidence="13 20" id="KW-0040">ANK repeat</keyword>
<comment type="caution">
    <text evidence="25">The sequence shown here is derived from an EMBL/GenBank/DDBJ whole genome shotgun (WGS) entry which is preliminary data.</text>
</comment>
<dbReference type="InterPro" id="IPR024862">
    <property type="entry name" value="TRPV"/>
</dbReference>
<dbReference type="FunFam" id="1.10.3520.10:FF:000003">
    <property type="entry name" value="glycolipid transfer protein"/>
    <property type="match status" value="1"/>
</dbReference>
<keyword evidence="16 22" id="KW-0472">Membrane</keyword>
<evidence type="ECO:0000256" key="13">
    <source>
        <dbReference type="ARBA" id="ARBA00023043"/>
    </source>
</evidence>
<feature type="domain" description="Glycolipid transfer protein" evidence="24">
    <location>
        <begin position="18"/>
        <end position="166"/>
    </location>
</feature>
<dbReference type="SMART" id="SM00248">
    <property type="entry name" value="ANK"/>
    <property type="match status" value="5"/>
</dbReference>
<evidence type="ECO:0000313" key="25">
    <source>
        <dbReference type="EMBL" id="KAK3514330.1"/>
    </source>
</evidence>
<evidence type="ECO:0000256" key="2">
    <source>
        <dbReference type="ARBA" id="ARBA00004651"/>
    </source>
</evidence>
<dbReference type="SUPFAM" id="SSF110004">
    <property type="entry name" value="Glycolipid transfer protein, GLTP"/>
    <property type="match status" value="1"/>
</dbReference>
<evidence type="ECO:0000256" key="10">
    <source>
        <dbReference type="ARBA" id="ARBA00022737"/>
    </source>
</evidence>
<keyword evidence="8" id="KW-0107">Calcium channel</keyword>
<keyword evidence="7" id="KW-0109">Calcium transport</keyword>
<feature type="compositionally biased region" description="Polar residues" evidence="21">
    <location>
        <begin position="267"/>
        <end position="279"/>
    </location>
</feature>
<comment type="function">
    <text evidence="19">Accelerates the intermembrane transfer of various glycolipids. Catalyzes the transfer of various glycosphingolipids between membranes but does not catalyze the transfer of phospholipids. May be involved in the intracellular translocation of glucosylceramides.</text>
</comment>
<dbReference type="InterPro" id="IPR002110">
    <property type="entry name" value="Ankyrin_rpt"/>
</dbReference>
<feature type="transmembrane region" description="Helical" evidence="22">
    <location>
        <begin position="758"/>
        <end position="776"/>
    </location>
</feature>
<dbReference type="FunFam" id="1.25.40.20:FF:000018">
    <property type="entry name" value="Transient receptor potential cation channel subfamily V member 1"/>
    <property type="match status" value="1"/>
</dbReference>
<evidence type="ECO:0000256" key="16">
    <source>
        <dbReference type="ARBA" id="ARBA00023136"/>
    </source>
</evidence>
<dbReference type="SUPFAM" id="SSF48403">
    <property type="entry name" value="Ankyrin repeat"/>
    <property type="match status" value="1"/>
</dbReference>
<dbReference type="PANTHER" id="PTHR10582:SF4">
    <property type="entry name" value="TRANSIENT RECEPTOR POTENTIAL CATION CHANNEL SUBFAMILY V MEMBER 4"/>
    <property type="match status" value="1"/>
</dbReference>
<dbReference type="InterPro" id="IPR008347">
    <property type="entry name" value="TrpV1-4"/>
</dbReference>
<evidence type="ECO:0008006" key="27">
    <source>
        <dbReference type="Google" id="ProtNLM"/>
    </source>
</evidence>
<dbReference type="GO" id="GO:0120013">
    <property type="term" value="F:lipid transfer activity"/>
    <property type="evidence" value="ECO:0007669"/>
    <property type="project" value="InterPro"/>
</dbReference>
<gene>
    <name evidence="25" type="ORF">QTP70_014383</name>
</gene>
<evidence type="ECO:0000256" key="7">
    <source>
        <dbReference type="ARBA" id="ARBA00022568"/>
    </source>
</evidence>
<feature type="transmembrane region" description="Helical" evidence="22">
    <location>
        <begin position="797"/>
        <end position="815"/>
    </location>
</feature>
<evidence type="ECO:0000256" key="5">
    <source>
        <dbReference type="ARBA" id="ARBA00022475"/>
    </source>
</evidence>
<keyword evidence="17" id="KW-0407">Ion channel</keyword>
<evidence type="ECO:0000259" key="24">
    <source>
        <dbReference type="Pfam" id="PF08718"/>
    </source>
</evidence>
<proteinExistence type="inferred from homology"/>
<keyword evidence="11" id="KW-0106">Calcium</keyword>
<keyword evidence="10" id="KW-0677">Repeat</keyword>
<evidence type="ECO:0000256" key="15">
    <source>
        <dbReference type="ARBA" id="ARBA00023065"/>
    </source>
</evidence>
<name>A0AAE0Q6H7_9TELE</name>
<dbReference type="GO" id="GO:0005262">
    <property type="term" value="F:calcium channel activity"/>
    <property type="evidence" value="ECO:0007669"/>
    <property type="project" value="UniProtKB-KW"/>
</dbReference>
<dbReference type="PRINTS" id="PR01769">
    <property type="entry name" value="VRL2RECEPTOR"/>
</dbReference>
<keyword evidence="12 22" id="KW-1133">Transmembrane helix</keyword>
<feature type="transmembrane region" description="Helical" evidence="22">
    <location>
        <begin position="716"/>
        <end position="738"/>
    </location>
</feature>
<evidence type="ECO:0000256" key="19">
    <source>
        <dbReference type="ARBA" id="ARBA00037246"/>
    </source>
</evidence>
<keyword evidence="26" id="KW-1185">Reference proteome</keyword>
<evidence type="ECO:0000256" key="20">
    <source>
        <dbReference type="PROSITE-ProRule" id="PRU00023"/>
    </source>
</evidence>
<feature type="domain" description="Ion transport" evidence="23">
    <location>
        <begin position="769"/>
        <end position="973"/>
    </location>
</feature>
<protein>
    <recommendedName>
        <fullName evidence="27">Transient receptor potential cation channel subfamily V member 4</fullName>
    </recommendedName>
</protein>
<dbReference type="Pfam" id="PF08718">
    <property type="entry name" value="GLTP"/>
    <property type="match status" value="1"/>
</dbReference>
<comment type="catalytic activity">
    <reaction evidence="18">
        <text>Ca(2+)(in) = Ca(2+)(out)</text>
        <dbReference type="Rhea" id="RHEA:29671"/>
        <dbReference type="ChEBI" id="CHEBI:29108"/>
    </reaction>
</comment>
<accession>A0AAE0Q6H7</accession>
<dbReference type="GO" id="GO:0005886">
    <property type="term" value="C:plasma membrane"/>
    <property type="evidence" value="ECO:0007669"/>
    <property type="project" value="UniProtKB-SubCell"/>
</dbReference>
<dbReference type="Proteomes" id="UP001274896">
    <property type="component" value="Unassembled WGS sequence"/>
</dbReference>
<keyword evidence="5" id="KW-1003">Cell membrane</keyword>
<dbReference type="PRINTS" id="PR01768">
    <property type="entry name" value="TRPVRECEPTOR"/>
</dbReference>
<dbReference type="GO" id="GO:0005929">
    <property type="term" value="C:cilium"/>
    <property type="evidence" value="ECO:0007669"/>
    <property type="project" value="TreeGrafter"/>
</dbReference>
<comment type="similarity">
    <text evidence="3">Belongs to the GLTP family.</text>
</comment>
<dbReference type="InterPro" id="IPR036770">
    <property type="entry name" value="Ankyrin_rpt-contain_sf"/>
</dbReference>
<evidence type="ECO:0000256" key="1">
    <source>
        <dbReference type="ARBA" id="ARBA00004496"/>
    </source>
</evidence>
<dbReference type="GO" id="GO:0005737">
    <property type="term" value="C:cytoplasm"/>
    <property type="evidence" value="ECO:0007669"/>
    <property type="project" value="UniProtKB-SubCell"/>
</dbReference>
<evidence type="ECO:0000256" key="12">
    <source>
        <dbReference type="ARBA" id="ARBA00022989"/>
    </source>
</evidence>
<dbReference type="NCBIfam" id="TIGR00870">
    <property type="entry name" value="trp"/>
    <property type="match status" value="1"/>
</dbReference>
<feature type="transmembrane region" description="Helical" evidence="22">
    <location>
        <begin position="821"/>
        <end position="840"/>
    </location>
</feature>
<evidence type="ECO:0000256" key="21">
    <source>
        <dbReference type="SAM" id="MobiDB-lite"/>
    </source>
</evidence>
<dbReference type="Gene3D" id="1.10.287.70">
    <property type="match status" value="1"/>
</dbReference>
<evidence type="ECO:0000256" key="8">
    <source>
        <dbReference type="ARBA" id="ARBA00022673"/>
    </source>
</evidence>
<organism evidence="25 26">
    <name type="scientific">Hemibagrus guttatus</name>
    <dbReference type="NCBI Taxonomy" id="175788"/>
    <lineage>
        <taxon>Eukaryota</taxon>
        <taxon>Metazoa</taxon>
        <taxon>Chordata</taxon>
        <taxon>Craniata</taxon>
        <taxon>Vertebrata</taxon>
        <taxon>Euteleostomi</taxon>
        <taxon>Actinopterygii</taxon>
        <taxon>Neopterygii</taxon>
        <taxon>Teleostei</taxon>
        <taxon>Ostariophysi</taxon>
        <taxon>Siluriformes</taxon>
        <taxon>Bagridae</taxon>
        <taxon>Hemibagrus</taxon>
    </lineage>
</organism>
<evidence type="ECO:0000256" key="17">
    <source>
        <dbReference type="ARBA" id="ARBA00023303"/>
    </source>
</evidence>
<evidence type="ECO:0000256" key="6">
    <source>
        <dbReference type="ARBA" id="ARBA00022490"/>
    </source>
</evidence>
<sequence>MALLMEHQFRQLPADKQVETRPFLEAVSHLPPFFDCLGSTVFAPIKADIAGNITKIKAVYESNPSRYRTLQQILEAEKEMQTAEWPKVGATLSLMWLKRGLRFIQVLLQSLVDGEKDENNPNLIRVNVTKAYEISLRKYHSWIVQKLFKAALYAAPYKSDFLKALSKGREVKEEDCLDKVRQFLVNFTATIDAIYEMKHAAYTKQPEWHGRARGVFLQIVTCHSCNLLTFRNAGPSAGQLSYTRARVIHVSSTLLKRCRLVRAETDPVSSTHSSPTQDASGDKEAFPLSSVAGLLDAEESALPPATRTETKPNLRNKFQGAFKKGITNPTVESSIYESPGNTGPKQAPMDSLFHYGTCRAASNQKWRKKKLARGSAENTASCDEAGSNHRRAPTVFNRTLLFDAVSQADPDALDGLLEFLQSSNKRLTDEEFREPSTGKTCLLKALLNLYGGRNDTIPLLLDVAEQTGNLHEFVNTPFRDLYYRGQTALHVAIERRCKHYTELLVEKEADVHAQARGRFFQPREEGGYFYFGELPLSLASCTNQPALVHYLIENSHKKADLRRQDSRGNTVLHALVHVADNTRENTRFVTKMYDLLLIKSAKLHPECNLEQVLNDDGMSPLMMAAKLGKIGVFQHIIRREIKDDEVRHLCRKFKDWAYGPVYSSLYDLSYLDTCGEDVSVLEILVYNSRIENRHEMLAVEPVNELLRAKWQKFASVTFYISVVSYLITMIIFTLVAYYRPSGSTPPYPYVTAGDKLRLAGELITLGSGLFFFLSNIKDLFLKKCPAVSSLFIDGSFQLLYFVYSVLVLVTAALYLAGVQAYVMVMVCALVLGWMNTLYFTRGFKLTGTYSIMIQKILFKDLFRFLLVYVLFMIGYASALVSLLNPCPLNSTDHTWDITKKSYCRDTAAFSTFLLDLFKLTIGLGNLEEMLQGMQYPAVCLILAVTYIVLSFVLLLNMLIALMGQTVTKVSKQSKQIWKLQWATTILDIERSLPVCLRRKFRVGEMVTVGKNWDGTPDKRWCFRVDEVKWSDWNHNLGIINEDPGHKEQNEHGNTRRLRRDRWSTVVPRVMELNRGSGEHVVEMMEPLKNRNSFNKKARSGLKHRAAVELQML</sequence>
<evidence type="ECO:0000256" key="22">
    <source>
        <dbReference type="SAM" id="Phobius"/>
    </source>
</evidence>
<comment type="subcellular location">
    <subcellularLocation>
        <location evidence="2">Cell membrane</location>
        <topology evidence="2">Multi-pass membrane protein</topology>
    </subcellularLocation>
    <subcellularLocation>
        <location evidence="1">Cytoplasm</location>
    </subcellularLocation>
</comment>
<dbReference type="Gene3D" id="1.25.40.20">
    <property type="entry name" value="Ankyrin repeat-containing domain"/>
    <property type="match status" value="1"/>
</dbReference>
<dbReference type="InterPro" id="IPR014830">
    <property type="entry name" value="Glycolipid_transfer_prot_dom"/>
</dbReference>
<dbReference type="GO" id="GO:0007015">
    <property type="term" value="P:actin filament organization"/>
    <property type="evidence" value="ECO:0007669"/>
    <property type="project" value="TreeGrafter"/>
</dbReference>
<evidence type="ECO:0000256" key="11">
    <source>
        <dbReference type="ARBA" id="ARBA00022837"/>
    </source>
</evidence>
<keyword evidence="6" id="KW-0963">Cytoplasm</keyword>
<reference evidence="25" key="1">
    <citation type="submission" date="2023-06" db="EMBL/GenBank/DDBJ databases">
        <title>Male Hemibagrus guttatus genome.</title>
        <authorList>
            <person name="Bian C."/>
        </authorList>
    </citation>
    <scope>NUCLEOTIDE SEQUENCE</scope>
    <source>
        <strain evidence="25">Male_cb2023</strain>
        <tissue evidence="25">Muscle</tissue>
    </source>
</reference>
<dbReference type="PANTHER" id="PTHR10582">
    <property type="entry name" value="TRANSIENT RECEPTOR POTENTIAL ION CHANNEL PROTEIN"/>
    <property type="match status" value="1"/>
</dbReference>
<evidence type="ECO:0000259" key="23">
    <source>
        <dbReference type="Pfam" id="PF00520"/>
    </source>
</evidence>
<keyword evidence="9 22" id="KW-0812">Transmembrane</keyword>
<feature type="repeat" description="ANK" evidence="20">
    <location>
        <begin position="484"/>
        <end position="516"/>
    </location>
</feature>
<keyword evidence="4" id="KW-0813">Transport</keyword>
<evidence type="ECO:0000256" key="14">
    <source>
        <dbReference type="ARBA" id="ARBA00023055"/>
    </source>
</evidence>
<evidence type="ECO:0000256" key="18">
    <source>
        <dbReference type="ARBA" id="ARBA00036634"/>
    </source>
</evidence>
<dbReference type="AlphaFoldDB" id="A0AAE0Q6H7"/>
<dbReference type="PROSITE" id="PS50088">
    <property type="entry name" value="ANK_REPEAT"/>
    <property type="match status" value="1"/>
</dbReference>
<evidence type="ECO:0000313" key="26">
    <source>
        <dbReference type="Proteomes" id="UP001274896"/>
    </source>
</evidence>
<dbReference type="Pfam" id="PF00023">
    <property type="entry name" value="Ank"/>
    <property type="match status" value="1"/>
</dbReference>
<dbReference type="Gene3D" id="1.10.3520.10">
    <property type="entry name" value="Glycolipid transfer protein"/>
    <property type="match status" value="1"/>
</dbReference>
<dbReference type="Pfam" id="PF00520">
    <property type="entry name" value="Ion_trans"/>
    <property type="match status" value="1"/>
</dbReference>
<dbReference type="InterPro" id="IPR005821">
    <property type="entry name" value="Ion_trans_dom"/>
</dbReference>
<feature type="transmembrane region" description="Helical" evidence="22">
    <location>
        <begin position="861"/>
        <end position="883"/>
    </location>
</feature>
<evidence type="ECO:0000256" key="9">
    <source>
        <dbReference type="ARBA" id="ARBA00022692"/>
    </source>
</evidence>
<evidence type="ECO:0000256" key="3">
    <source>
        <dbReference type="ARBA" id="ARBA00007148"/>
    </source>
</evidence>